<dbReference type="RefSeq" id="WP_062234153.1">
    <property type="nucleotide sequence ID" value="NZ_JBPJFL010000001.1"/>
</dbReference>
<name>A0A101SAQ6_9ACTN</name>
<evidence type="ECO:0000313" key="2">
    <source>
        <dbReference type="Proteomes" id="UP000054375"/>
    </source>
</evidence>
<keyword evidence="2" id="KW-1185">Reference proteome</keyword>
<gene>
    <name evidence="1" type="ORF">AQJ54_04910</name>
</gene>
<sequence length="70" mass="7572">MGWSIRASEQVGRPRRCALRNTTADPLGLAVQRPARVDLAVEVPLPNPGGRARLLGLYGRLLGVRCVPRA</sequence>
<reference evidence="1 2" key="1">
    <citation type="submission" date="2015-10" db="EMBL/GenBank/DDBJ databases">
        <title>Draft genome sequence of Streptomyces griseorubiginosus DSM 40469, type strain for the species Streptomyces griseorubiginosus.</title>
        <authorList>
            <person name="Ruckert C."/>
            <person name="Winkler A."/>
            <person name="Kalinowski J."/>
            <person name="Kampfer P."/>
            <person name="Glaeser S."/>
        </authorList>
    </citation>
    <scope>NUCLEOTIDE SEQUENCE [LARGE SCALE GENOMIC DNA]</scope>
    <source>
        <strain evidence="1 2">DSM 40469</strain>
    </source>
</reference>
<comment type="caution">
    <text evidence="1">The sequence shown here is derived from an EMBL/GenBank/DDBJ whole genome shotgun (WGS) entry which is preliminary data.</text>
</comment>
<dbReference type="Proteomes" id="UP000054375">
    <property type="component" value="Unassembled WGS sequence"/>
</dbReference>
<protein>
    <submittedName>
        <fullName evidence="1">Uncharacterized protein</fullName>
    </submittedName>
</protein>
<organism evidence="1 2">
    <name type="scientific">Streptomyces griseorubiginosus</name>
    <dbReference type="NCBI Taxonomy" id="67304"/>
    <lineage>
        <taxon>Bacteria</taxon>
        <taxon>Bacillati</taxon>
        <taxon>Actinomycetota</taxon>
        <taxon>Actinomycetes</taxon>
        <taxon>Kitasatosporales</taxon>
        <taxon>Streptomycetaceae</taxon>
        <taxon>Streptomyces</taxon>
    </lineage>
</organism>
<evidence type="ECO:0000313" key="1">
    <source>
        <dbReference type="EMBL" id="KUN70417.1"/>
    </source>
</evidence>
<accession>A0A101SAQ6</accession>
<dbReference type="AlphaFoldDB" id="A0A101SAQ6"/>
<dbReference type="EMBL" id="LMWV01000003">
    <property type="protein sequence ID" value="KUN70417.1"/>
    <property type="molecule type" value="Genomic_DNA"/>
</dbReference>
<proteinExistence type="predicted"/>